<dbReference type="RefSeq" id="WP_168056250.1">
    <property type="nucleotide sequence ID" value="NZ_JAAOZT010000009.1"/>
</dbReference>
<dbReference type="AlphaFoldDB" id="A0A840RTU5"/>
<organism evidence="1 2">
    <name type="scientific">Glaciimonas immobilis</name>
    <dbReference type="NCBI Taxonomy" id="728004"/>
    <lineage>
        <taxon>Bacteria</taxon>
        <taxon>Pseudomonadati</taxon>
        <taxon>Pseudomonadota</taxon>
        <taxon>Betaproteobacteria</taxon>
        <taxon>Burkholderiales</taxon>
        <taxon>Oxalobacteraceae</taxon>
        <taxon>Glaciimonas</taxon>
    </lineage>
</organism>
<evidence type="ECO:0000313" key="1">
    <source>
        <dbReference type="EMBL" id="MBB5199889.1"/>
    </source>
</evidence>
<keyword evidence="2" id="KW-1185">Reference proteome</keyword>
<dbReference type="Proteomes" id="UP000571084">
    <property type="component" value="Unassembled WGS sequence"/>
</dbReference>
<accession>A0A840RTU5</accession>
<proteinExistence type="predicted"/>
<evidence type="ECO:0000313" key="2">
    <source>
        <dbReference type="Proteomes" id="UP000571084"/>
    </source>
</evidence>
<comment type="caution">
    <text evidence="1">The sequence shown here is derived from an EMBL/GenBank/DDBJ whole genome shotgun (WGS) entry which is preliminary data.</text>
</comment>
<gene>
    <name evidence="1" type="ORF">HNR39_001721</name>
</gene>
<sequence>MMLLSVAWEAQPDQRAAVVAELRFFWRIGQEGCPEFYVNGFSLILRNPFFKLDGKMI</sequence>
<protein>
    <submittedName>
        <fullName evidence="1">Uncharacterized protein</fullName>
    </submittedName>
</protein>
<dbReference type="EMBL" id="JACHHQ010000003">
    <property type="protein sequence ID" value="MBB5199889.1"/>
    <property type="molecule type" value="Genomic_DNA"/>
</dbReference>
<name>A0A840RTU5_9BURK</name>
<reference evidence="1 2" key="1">
    <citation type="submission" date="2020-08" db="EMBL/GenBank/DDBJ databases">
        <title>Genomic Encyclopedia of Type Strains, Phase IV (KMG-IV): sequencing the most valuable type-strain genomes for metagenomic binning, comparative biology and taxonomic classification.</title>
        <authorList>
            <person name="Goeker M."/>
        </authorList>
    </citation>
    <scope>NUCLEOTIDE SEQUENCE [LARGE SCALE GENOMIC DNA]</scope>
    <source>
        <strain evidence="1 2">DSM 23240</strain>
    </source>
</reference>